<gene>
    <name evidence="1" type="ORF">LCGC14_2953300</name>
</gene>
<dbReference type="EMBL" id="LAZR01059574">
    <property type="protein sequence ID" value="KKK67516.1"/>
    <property type="molecule type" value="Genomic_DNA"/>
</dbReference>
<name>A0A0F9A5S6_9ZZZZ</name>
<dbReference type="AlphaFoldDB" id="A0A0F9A5S6"/>
<proteinExistence type="predicted"/>
<sequence length="93" mass="10523">MSLRTLDRHCTIGQITVRLRNAGASLGLDYPFIHGQLGERTHAIWNRHTGVVRSVIYDEYDWRAEAVSRKTNEALNGATEHDLTINVLHDQVA</sequence>
<comment type="caution">
    <text evidence="1">The sequence shown here is derived from an EMBL/GenBank/DDBJ whole genome shotgun (WGS) entry which is preliminary data.</text>
</comment>
<accession>A0A0F9A5S6</accession>
<organism evidence="1">
    <name type="scientific">marine sediment metagenome</name>
    <dbReference type="NCBI Taxonomy" id="412755"/>
    <lineage>
        <taxon>unclassified sequences</taxon>
        <taxon>metagenomes</taxon>
        <taxon>ecological metagenomes</taxon>
    </lineage>
</organism>
<evidence type="ECO:0000313" key="1">
    <source>
        <dbReference type="EMBL" id="KKK67516.1"/>
    </source>
</evidence>
<reference evidence="1" key="1">
    <citation type="journal article" date="2015" name="Nature">
        <title>Complex archaea that bridge the gap between prokaryotes and eukaryotes.</title>
        <authorList>
            <person name="Spang A."/>
            <person name="Saw J.H."/>
            <person name="Jorgensen S.L."/>
            <person name="Zaremba-Niedzwiedzka K."/>
            <person name="Martijn J."/>
            <person name="Lind A.E."/>
            <person name="van Eijk R."/>
            <person name="Schleper C."/>
            <person name="Guy L."/>
            <person name="Ettema T.J."/>
        </authorList>
    </citation>
    <scope>NUCLEOTIDE SEQUENCE</scope>
</reference>
<protein>
    <submittedName>
        <fullName evidence="1">Uncharacterized protein</fullName>
    </submittedName>
</protein>